<evidence type="ECO:0000259" key="3">
    <source>
        <dbReference type="Pfam" id="PF18962"/>
    </source>
</evidence>
<feature type="signal peptide" evidence="2">
    <location>
        <begin position="1"/>
        <end position="18"/>
    </location>
</feature>
<evidence type="ECO:0000313" key="5">
    <source>
        <dbReference type="Proteomes" id="UP000516305"/>
    </source>
</evidence>
<protein>
    <submittedName>
        <fullName evidence="4">T9SS type A sorting domain-containing protein</fullName>
    </submittedName>
</protein>
<keyword evidence="1 2" id="KW-0732">Signal</keyword>
<dbReference type="NCBIfam" id="TIGR04183">
    <property type="entry name" value="Por_Secre_tail"/>
    <property type="match status" value="1"/>
</dbReference>
<dbReference type="AlphaFoldDB" id="A0A7H0VD79"/>
<dbReference type="EMBL" id="CP060139">
    <property type="protein sequence ID" value="QNR23677.1"/>
    <property type="molecule type" value="Genomic_DNA"/>
</dbReference>
<evidence type="ECO:0000256" key="2">
    <source>
        <dbReference type="SAM" id="SignalP"/>
    </source>
</evidence>
<dbReference type="Pfam" id="PF18962">
    <property type="entry name" value="Por_Secre_tail"/>
    <property type="match status" value="1"/>
</dbReference>
<accession>A0A7H0VD79</accession>
<evidence type="ECO:0000256" key="1">
    <source>
        <dbReference type="ARBA" id="ARBA00022729"/>
    </source>
</evidence>
<sequence length="315" mass="33863">MRRLAFYIIFSIALGLQAQSPGPYAPAAGQPGSTAIHKDSSLIASWAQSVLIQRGYLDIANKSLGLVSHGDSADALGHANGQVISLGDSGMATYSISPAIVDGPGAEFAIFENSFSDVFLEFAFVEVSSDGQNFERFPAQSLLDTNLQTGAFGASDPTKVHNLAGKYRADFGLPFDLAEISLQDSIRYIRIVDVIGSIQGNWATRDAQGRIINDPYPTDFASGGFDLDALALLHPSSLALENQKLAQFVPYPNPAQDKIAVPSAISLKLYNLQGQFLKDANDEQIGLDEFPNGLYILEAQLGSHQAQSFHIQIQK</sequence>
<feature type="domain" description="Secretion system C-terminal sorting" evidence="3">
    <location>
        <begin position="251"/>
        <end position="306"/>
    </location>
</feature>
<dbReference type="InterPro" id="IPR026444">
    <property type="entry name" value="Secre_tail"/>
</dbReference>
<dbReference type="Proteomes" id="UP000516305">
    <property type="component" value="Chromosome"/>
</dbReference>
<feature type="chain" id="PRO_5028818156" evidence="2">
    <location>
        <begin position="19"/>
        <end position="315"/>
    </location>
</feature>
<name>A0A7H0VD79_9FLAO</name>
<evidence type="ECO:0000313" key="4">
    <source>
        <dbReference type="EMBL" id="QNR23677.1"/>
    </source>
</evidence>
<proteinExistence type="predicted"/>
<dbReference type="KEGG" id="chyd:H4K34_15040"/>
<organism evidence="4 5">
    <name type="scientific">Croceimicrobium hydrocarbonivorans</name>
    <dbReference type="NCBI Taxonomy" id="2761580"/>
    <lineage>
        <taxon>Bacteria</taxon>
        <taxon>Pseudomonadati</taxon>
        <taxon>Bacteroidota</taxon>
        <taxon>Flavobacteriia</taxon>
        <taxon>Flavobacteriales</taxon>
        <taxon>Owenweeksiaceae</taxon>
        <taxon>Croceimicrobium</taxon>
    </lineage>
</organism>
<dbReference type="RefSeq" id="WP_210758211.1">
    <property type="nucleotide sequence ID" value="NZ_CP060139.1"/>
</dbReference>
<keyword evidence="5" id="KW-1185">Reference proteome</keyword>
<gene>
    <name evidence="4" type="ORF">H4K34_15040</name>
</gene>
<reference evidence="4 5" key="1">
    <citation type="submission" date="2020-08" db="EMBL/GenBank/DDBJ databases">
        <title>Croceimicrobium hydrocarbonivorans gen. nov., sp. nov., a novel marine bacterium isolated from a bacterial consortium that degrades polyethylene terephthalate.</title>
        <authorList>
            <person name="Liu R."/>
        </authorList>
    </citation>
    <scope>NUCLEOTIDE SEQUENCE [LARGE SCALE GENOMIC DNA]</scope>
    <source>
        <strain evidence="4 5">A20-9</strain>
    </source>
</reference>